<sequence>MKRFVATLFLGLFAPSAWAQEAVCEPAEPARVENRDGSVLTVRTECPSPALRRHIVELACDAGRTCDRLEIDQETTYTPMGNASLVDLDGDGLHEIEILGACGAGPNCEGDVYRVDPATRTLQHFFSGGYYELQFIDGWLVQAGRSSCCSWNYLMWKLDAVRSLPLGDGNQDLRAQVDGSGATYDEDGRGDAQCTFLRESGDNRVVVAPPSPGLEDMICRHYGEAYRLTPPDTTPGAP</sequence>
<organism evidence="2 3">
    <name type="scientific">Pseudoxanthomonas mexicana</name>
    <dbReference type="NCBI Taxonomy" id="128785"/>
    <lineage>
        <taxon>Bacteria</taxon>
        <taxon>Pseudomonadati</taxon>
        <taxon>Pseudomonadota</taxon>
        <taxon>Gammaproteobacteria</taxon>
        <taxon>Lysobacterales</taxon>
        <taxon>Lysobacteraceae</taxon>
        <taxon>Pseudoxanthomonas</taxon>
    </lineage>
</organism>
<keyword evidence="3" id="KW-1185">Reference proteome</keyword>
<feature type="signal peptide" evidence="1">
    <location>
        <begin position="1"/>
        <end position="19"/>
    </location>
</feature>
<evidence type="ECO:0000256" key="1">
    <source>
        <dbReference type="SAM" id="SignalP"/>
    </source>
</evidence>
<keyword evidence="1" id="KW-0732">Signal</keyword>
<name>A0ABX6RCA6_PSEMX</name>
<dbReference type="EMBL" id="CP060028">
    <property type="protein sequence ID" value="QND80131.1"/>
    <property type="molecule type" value="Genomic_DNA"/>
</dbReference>
<proteinExistence type="predicted"/>
<feature type="chain" id="PRO_5047073656" description="FG-GAP repeat protein" evidence="1">
    <location>
        <begin position="20"/>
        <end position="238"/>
    </location>
</feature>
<dbReference type="Proteomes" id="UP000515506">
    <property type="component" value="Chromosome"/>
</dbReference>
<gene>
    <name evidence="2" type="ORF">H4W19_17765</name>
</gene>
<reference evidence="2 3" key="1">
    <citation type="submission" date="2020-08" db="EMBL/GenBank/DDBJ databases">
        <title>Streptomycin resistant and MDR strain, P. mexicana.</title>
        <authorList>
            <person name="Ganesh-kumar S."/>
            <person name="Zhe T."/>
            <person name="Yu Z."/>
            <person name="Min Y."/>
        </authorList>
    </citation>
    <scope>NUCLEOTIDE SEQUENCE [LARGE SCALE GENOMIC DNA]</scope>
    <source>
        <strain evidence="2 3">GTZY</strain>
    </source>
</reference>
<protein>
    <recommendedName>
        <fullName evidence="4">FG-GAP repeat protein</fullName>
    </recommendedName>
</protein>
<evidence type="ECO:0000313" key="3">
    <source>
        <dbReference type="Proteomes" id="UP000515506"/>
    </source>
</evidence>
<accession>A0ABX6RCA6</accession>
<evidence type="ECO:0008006" key="4">
    <source>
        <dbReference type="Google" id="ProtNLM"/>
    </source>
</evidence>
<evidence type="ECO:0000313" key="2">
    <source>
        <dbReference type="EMBL" id="QND80131.1"/>
    </source>
</evidence>
<dbReference type="RefSeq" id="WP_185895412.1">
    <property type="nucleotide sequence ID" value="NZ_CP060028.1"/>
</dbReference>